<dbReference type="Gene3D" id="3.75.10.10">
    <property type="entry name" value="L-arginine/glycine Amidinotransferase, Chain A"/>
    <property type="match status" value="1"/>
</dbReference>
<reference evidence="2" key="1">
    <citation type="submission" date="2018-05" db="EMBL/GenBank/DDBJ databases">
        <authorList>
            <person name="Lanie J.A."/>
            <person name="Ng W.-L."/>
            <person name="Kazmierczak K.M."/>
            <person name="Andrzejewski T.M."/>
            <person name="Davidsen T.M."/>
            <person name="Wayne K.J."/>
            <person name="Tettelin H."/>
            <person name="Glass J.I."/>
            <person name="Rusch D."/>
            <person name="Podicherti R."/>
            <person name="Tsui H.-C.T."/>
            <person name="Winkler M.E."/>
        </authorList>
    </citation>
    <scope>NUCLEOTIDE SEQUENCE</scope>
</reference>
<dbReference type="Pfam" id="PF02274">
    <property type="entry name" value="ADI"/>
    <property type="match status" value="1"/>
</dbReference>
<evidence type="ECO:0008006" key="3">
    <source>
        <dbReference type="Google" id="ProtNLM"/>
    </source>
</evidence>
<dbReference type="PANTHER" id="PTHR47271:SF2">
    <property type="entry name" value="ARGININE DEIMINASE"/>
    <property type="match status" value="1"/>
</dbReference>
<organism evidence="2">
    <name type="scientific">marine metagenome</name>
    <dbReference type="NCBI Taxonomy" id="408172"/>
    <lineage>
        <taxon>unclassified sequences</taxon>
        <taxon>metagenomes</taxon>
        <taxon>ecological metagenomes</taxon>
    </lineage>
</organism>
<accession>A0A381YEW2</accession>
<proteinExistence type="predicted"/>
<dbReference type="InterPro" id="IPR003876">
    <property type="entry name" value="Arg_deiminase"/>
</dbReference>
<evidence type="ECO:0000313" key="2">
    <source>
        <dbReference type="EMBL" id="SVA75656.1"/>
    </source>
</evidence>
<dbReference type="SUPFAM" id="SSF55909">
    <property type="entry name" value="Pentein"/>
    <property type="match status" value="1"/>
</dbReference>
<dbReference type="GO" id="GO:0019546">
    <property type="term" value="P:L-arginine deiminase pathway"/>
    <property type="evidence" value="ECO:0007669"/>
    <property type="project" value="TreeGrafter"/>
</dbReference>
<sequence>MHRPGEELQKVTDDTLEEFHFQRPVEKDKFLADYNGMLELFQSHGVETVLLTDVLKSDDDAMSYIRHRPNMTYTRDLASVFNSGAVLMGPHLKGRWGDQWIVGRALERLGVPILGSIDQPGFLEGGGVTLIGDDIAAASLCDRANETGTRALRELIMGKDVNYFLEIPLPHGNVHIDGLFMVLDEKLCVIYEPMFDVFPCRLYEDGSSGFRNVMFRELLDERGFDCIATNHQERKMGLLNIVVTKRSERAIGFAGAARIGEEMTKYGMGLESFSADEMWQGNGGAHCMTCPFLLG</sequence>
<dbReference type="PRINTS" id="PR01466">
    <property type="entry name" value="ARGDEIMINASE"/>
</dbReference>
<dbReference type="PANTHER" id="PTHR47271">
    <property type="entry name" value="ARGININE DEIMINASE"/>
    <property type="match status" value="1"/>
</dbReference>
<protein>
    <recommendedName>
        <fullName evidence="3">Amidinotransferase</fullName>
    </recommendedName>
</protein>
<dbReference type="AlphaFoldDB" id="A0A381YEW2"/>
<dbReference type="EMBL" id="UINC01018092">
    <property type="protein sequence ID" value="SVA75656.1"/>
    <property type="molecule type" value="Genomic_DNA"/>
</dbReference>
<name>A0A381YEW2_9ZZZZ</name>
<keyword evidence="1" id="KW-0378">Hydrolase</keyword>
<dbReference type="GO" id="GO:0016990">
    <property type="term" value="F:arginine deiminase activity"/>
    <property type="evidence" value="ECO:0007669"/>
    <property type="project" value="InterPro"/>
</dbReference>
<evidence type="ECO:0000256" key="1">
    <source>
        <dbReference type="ARBA" id="ARBA00022801"/>
    </source>
</evidence>
<gene>
    <name evidence="2" type="ORF">METZ01_LOCUS128510</name>
</gene>